<gene>
    <name evidence="1" type="ORF">KY290_008354</name>
</gene>
<reference evidence="1 2" key="1">
    <citation type="journal article" date="2021" name="bioRxiv">
        <title>Chromosome-scale and haplotype-resolved genome assembly of a tetraploid potato cultivar.</title>
        <authorList>
            <person name="Sun H."/>
            <person name="Jiao W.-B."/>
            <person name="Krause K."/>
            <person name="Campoy J.A."/>
            <person name="Goel M."/>
            <person name="Folz-Donahue K."/>
            <person name="Kukat C."/>
            <person name="Huettel B."/>
            <person name="Schneeberger K."/>
        </authorList>
    </citation>
    <scope>NUCLEOTIDE SEQUENCE [LARGE SCALE GENOMIC DNA]</scope>
    <source>
        <strain evidence="1">SolTubOtavaFocal</strain>
        <tissue evidence="1">Leaves</tissue>
    </source>
</reference>
<proteinExistence type="predicted"/>
<dbReference type="EMBL" id="JAIVGD010000003">
    <property type="protein sequence ID" value="KAH0776943.1"/>
    <property type="molecule type" value="Genomic_DNA"/>
</dbReference>
<protein>
    <submittedName>
        <fullName evidence="1">Uncharacterized protein</fullName>
    </submittedName>
</protein>
<comment type="caution">
    <text evidence="1">The sequence shown here is derived from an EMBL/GenBank/DDBJ whole genome shotgun (WGS) entry which is preliminary data.</text>
</comment>
<accession>A0ABQ7W875</accession>
<sequence length="246" mass="28857">MWSSRVILETRRSSRVIRETRRNIRVIRETRKSSRVIRETRRKIRVSPDDAPGFQTYPDFPPGFPNYPTVPPGFPNYPAALPGFPNYPDVPPGFPNYPVAPLGFQNYPAAQHVSVDIQSVDQDKLVFFFALLLRYVFLFKPSKFNWLKRQEECLVKRQHRREEILANKEACRLRKEAPEREIEEKNQHHHPKPMASLEIVMKKENAVYRCSSKFSMSLKSLTRICTDMKNLPPSRAYDFHLIRLST</sequence>
<name>A0ABQ7W875_SOLTU</name>
<keyword evidence="2" id="KW-1185">Reference proteome</keyword>
<evidence type="ECO:0000313" key="1">
    <source>
        <dbReference type="EMBL" id="KAH0776943.1"/>
    </source>
</evidence>
<organism evidence="1 2">
    <name type="scientific">Solanum tuberosum</name>
    <name type="common">Potato</name>
    <dbReference type="NCBI Taxonomy" id="4113"/>
    <lineage>
        <taxon>Eukaryota</taxon>
        <taxon>Viridiplantae</taxon>
        <taxon>Streptophyta</taxon>
        <taxon>Embryophyta</taxon>
        <taxon>Tracheophyta</taxon>
        <taxon>Spermatophyta</taxon>
        <taxon>Magnoliopsida</taxon>
        <taxon>eudicotyledons</taxon>
        <taxon>Gunneridae</taxon>
        <taxon>Pentapetalae</taxon>
        <taxon>asterids</taxon>
        <taxon>lamiids</taxon>
        <taxon>Solanales</taxon>
        <taxon>Solanaceae</taxon>
        <taxon>Solanoideae</taxon>
        <taxon>Solaneae</taxon>
        <taxon>Solanum</taxon>
    </lineage>
</organism>
<evidence type="ECO:0000313" key="2">
    <source>
        <dbReference type="Proteomes" id="UP000826656"/>
    </source>
</evidence>
<dbReference type="Proteomes" id="UP000826656">
    <property type="component" value="Unassembled WGS sequence"/>
</dbReference>